<evidence type="ECO:0000313" key="3">
    <source>
        <dbReference type="EMBL" id="KAK7198002.1"/>
    </source>
</evidence>
<feature type="compositionally biased region" description="Low complexity" evidence="2">
    <location>
        <begin position="392"/>
        <end position="426"/>
    </location>
</feature>
<evidence type="ECO:0000313" key="4">
    <source>
        <dbReference type="Proteomes" id="UP001430356"/>
    </source>
</evidence>
<proteinExistence type="predicted"/>
<feature type="compositionally biased region" description="Low complexity" evidence="2">
    <location>
        <begin position="337"/>
        <end position="354"/>
    </location>
</feature>
<evidence type="ECO:0000256" key="2">
    <source>
        <dbReference type="SAM" id="MobiDB-lite"/>
    </source>
</evidence>
<feature type="compositionally biased region" description="Low complexity" evidence="2">
    <location>
        <begin position="434"/>
        <end position="444"/>
    </location>
</feature>
<feature type="coiled-coil region" evidence="1">
    <location>
        <begin position="107"/>
        <end position="146"/>
    </location>
</feature>
<name>A0AAW0EUT5_9TRYP</name>
<dbReference type="EMBL" id="JAECZO010000127">
    <property type="protein sequence ID" value="KAK7198002.1"/>
    <property type="molecule type" value="Genomic_DNA"/>
</dbReference>
<feature type="compositionally biased region" description="Low complexity" evidence="2">
    <location>
        <begin position="368"/>
        <end position="379"/>
    </location>
</feature>
<keyword evidence="1" id="KW-0175">Coiled coil</keyword>
<evidence type="ECO:0000256" key="1">
    <source>
        <dbReference type="SAM" id="Coils"/>
    </source>
</evidence>
<feature type="region of interest" description="Disordered" evidence="2">
    <location>
        <begin position="1"/>
        <end position="38"/>
    </location>
</feature>
<dbReference type="AlphaFoldDB" id="A0AAW0EUT5"/>
<comment type="caution">
    <text evidence="3">The sequence shown here is derived from an EMBL/GenBank/DDBJ whole genome shotgun (WGS) entry which is preliminary data.</text>
</comment>
<sequence>MPIPQAEPYRSPQRAQPPPPLRSAPLSSRESFASSPLSAIGRGHATPIAASSSWTSASTGVALGAPSLFPELERQRVALAAEREHFADLGRHATDAFEEHRAELTQLAQKERAIRGHREDALRAELQETLQANSKLMARVAEQRRQAEEAWVAELRGHRDTSAHRHGELETTLTQLHGEWAALQRATAETEALHEERRCSLAACLRDQERLRGQIRSLQSGLTEANAAAAATAREEVLEVRDGHPADARGRRTSLTSVVPSHLRQATCSHWDGTPPPLPKHRTPRLRFVPSGPWDACSPTRAASPCTHHVDAMVATIERSNYLRPRLFYHRAGRGPAGAASATASPLRTASPPRLSRRPPPRAGCPASLSFPSSPDNSSITPTPPPPDCSRRSPGLSSSSSSSTTAITPTSATYSAPSSCSCSSSPRAHKRAASPRSTPAASARHPSRHTHPPHTMAAGAPTVAAHVDADVRGRDGSAAGPTSAPVIATTMPHVLAPPAADGLHGTALNAACRCLIADLAAMRSEYRRHQRQLRDPRGESVSASQAMRTLMHRMDAKADQIRTLRREQGRHKDALRVQDVLREVIVENRYCEAVYNDLMELIRA</sequence>
<feature type="region of interest" description="Disordered" evidence="2">
    <location>
        <begin position="334"/>
        <end position="457"/>
    </location>
</feature>
<keyword evidence="4" id="KW-1185">Reference proteome</keyword>
<protein>
    <submittedName>
        <fullName evidence="3">Uncharacterized protein</fullName>
    </submittedName>
</protein>
<accession>A0AAW0EUT5</accession>
<organism evidence="3 4">
    <name type="scientific">Novymonas esmeraldas</name>
    <dbReference type="NCBI Taxonomy" id="1808958"/>
    <lineage>
        <taxon>Eukaryota</taxon>
        <taxon>Discoba</taxon>
        <taxon>Euglenozoa</taxon>
        <taxon>Kinetoplastea</taxon>
        <taxon>Metakinetoplastina</taxon>
        <taxon>Trypanosomatida</taxon>
        <taxon>Trypanosomatidae</taxon>
        <taxon>Novymonas</taxon>
    </lineage>
</organism>
<gene>
    <name evidence="3" type="ORF">NESM_000755400</name>
</gene>
<reference evidence="3 4" key="1">
    <citation type="journal article" date="2021" name="MBio">
        <title>A New Model Trypanosomatid, Novymonas esmeraldas: Genomic Perception of Its 'Candidatus Pandoraea novymonadis' Endosymbiont.</title>
        <authorList>
            <person name="Zakharova A."/>
            <person name="Saura A."/>
            <person name="Butenko A."/>
            <person name="Podesvova L."/>
            <person name="Warmusova S."/>
            <person name="Kostygov A.Y."/>
            <person name="Nenarokova A."/>
            <person name="Lukes J."/>
            <person name="Opperdoes F.R."/>
            <person name="Yurchenko V."/>
        </authorList>
    </citation>
    <scope>NUCLEOTIDE SEQUENCE [LARGE SCALE GENOMIC DNA]</scope>
    <source>
        <strain evidence="3 4">E262AT.01</strain>
    </source>
</reference>
<dbReference type="Proteomes" id="UP001430356">
    <property type="component" value="Unassembled WGS sequence"/>
</dbReference>